<evidence type="ECO:0000313" key="4">
    <source>
        <dbReference type="Proteomes" id="UP000319941"/>
    </source>
</evidence>
<dbReference type="OrthoDB" id="5740155at2"/>
<protein>
    <submittedName>
        <fullName evidence="3">DUF2489 domain-containing protein</fullName>
    </submittedName>
</protein>
<sequence>MSLSSSIILIAIALIIIVGLAVYALKLRGQVKEREALQEEELTRARANCLESLETIARAMQAGQIDLVEGGLRCKVLVEILDTTLAEDEVLSAFGILHGRVAHLHTHSARKALSPRERLAEDRERIAVEETLTEALQKAADRVLENMDFWHQHYLGRKRPVVPADLGRAV</sequence>
<evidence type="ECO:0000313" key="3">
    <source>
        <dbReference type="EMBL" id="TVU70623.1"/>
    </source>
</evidence>
<comment type="caution">
    <text evidence="3">The sequence shown here is derived from an EMBL/GenBank/DDBJ whole genome shotgun (WGS) entry which is preliminary data.</text>
</comment>
<keyword evidence="1" id="KW-1133">Transmembrane helix</keyword>
<dbReference type="RefSeq" id="WP_088742924.1">
    <property type="nucleotide sequence ID" value="NZ_CAWOWR010000107.1"/>
</dbReference>
<dbReference type="InterPro" id="IPR019617">
    <property type="entry name" value="DUF2489"/>
</dbReference>
<dbReference type="AlphaFoldDB" id="A0A558HNA7"/>
<reference evidence="3 4" key="1">
    <citation type="submission" date="2019-07" db="EMBL/GenBank/DDBJ databases">
        <title>Diversity of Bacteria from Kongsfjorden, Arctic.</title>
        <authorList>
            <person name="Yu Y."/>
        </authorList>
    </citation>
    <scope>NUCLEOTIDE SEQUENCE [LARGE SCALE GENOMIC DNA]</scope>
    <source>
        <strain evidence="3 4">SM1923</strain>
    </source>
</reference>
<organism evidence="3 4">
    <name type="scientific">Cobetia crustatorum</name>
    <dbReference type="NCBI Taxonomy" id="553385"/>
    <lineage>
        <taxon>Bacteria</taxon>
        <taxon>Pseudomonadati</taxon>
        <taxon>Pseudomonadota</taxon>
        <taxon>Gammaproteobacteria</taxon>
        <taxon>Oceanospirillales</taxon>
        <taxon>Halomonadaceae</taxon>
        <taxon>Cobetia</taxon>
    </lineage>
</organism>
<accession>A0A558HNA7</accession>
<keyword evidence="4" id="KW-1185">Reference proteome</keyword>
<keyword evidence="1" id="KW-0472">Membrane</keyword>
<evidence type="ECO:0000259" key="2">
    <source>
        <dbReference type="Pfam" id="PF10675"/>
    </source>
</evidence>
<feature type="transmembrane region" description="Helical" evidence="1">
    <location>
        <begin position="6"/>
        <end position="25"/>
    </location>
</feature>
<dbReference type="EMBL" id="VNFH01000005">
    <property type="protein sequence ID" value="TVU70623.1"/>
    <property type="molecule type" value="Genomic_DNA"/>
</dbReference>
<name>A0A558HNA7_9GAMM</name>
<dbReference type="STRING" id="553385.GCA_000591415_02288"/>
<dbReference type="Proteomes" id="UP000319941">
    <property type="component" value="Unassembled WGS sequence"/>
</dbReference>
<dbReference type="Pfam" id="PF10675">
    <property type="entry name" value="DUF2489"/>
    <property type="match status" value="1"/>
</dbReference>
<proteinExistence type="predicted"/>
<feature type="domain" description="DUF2489" evidence="2">
    <location>
        <begin position="17"/>
        <end position="142"/>
    </location>
</feature>
<keyword evidence="1" id="KW-0812">Transmembrane</keyword>
<evidence type="ECO:0000256" key="1">
    <source>
        <dbReference type="SAM" id="Phobius"/>
    </source>
</evidence>
<gene>
    <name evidence="3" type="ORF">FQP86_08345</name>
</gene>